<name>A0A4D6LY18_VIGUN</name>
<evidence type="ECO:0000256" key="1">
    <source>
        <dbReference type="SAM" id="MobiDB-lite"/>
    </source>
</evidence>
<evidence type="ECO:0000313" key="4">
    <source>
        <dbReference type="Proteomes" id="UP000501690"/>
    </source>
</evidence>
<keyword evidence="4" id="KW-1185">Reference proteome</keyword>
<reference evidence="3 4" key="1">
    <citation type="submission" date="2019-04" db="EMBL/GenBank/DDBJ databases">
        <title>An improved genome assembly and genetic linkage map for asparagus bean, Vigna unguiculata ssp. sesquipedialis.</title>
        <authorList>
            <person name="Xia Q."/>
            <person name="Zhang R."/>
            <person name="Dong Y."/>
        </authorList>
    </citation>
    <scope>NUCLEOTIDE SEQUENCE [LARGE SCALE GENOMIC DNA]</scope>
    <source>
        <tissue evidence="3">Leaf</tissue>
    </source>
</reference>
<dbReference type="AlphaFoldDB" id="A0A4D6LY18"/>
<accession>A0A4D6LY18</accession>
<feature type="region of interest" description="Disordered" evidence="1">
    <location>
        <begin position="20"/>
        <end position="73"/>
    </location>
</feature>
<dbReference type="EMBL" id="CP039349">
    <property type="protein sequence ID" value="QCD93409.1"/>
    <property type="molecule type" value="Genomic_DNA"/>
</dbReference>
<protein>
    <submittedName>
        <fullName evidence="3">Uncharacterized protein</fullName>
    </submittedName>
</protein>
<evidence type="ECO:0000313" key="2">
    <source>
        <dbReference type="EMBL" id="QCD93409.1"/>
    </source>
</evidence>
<gene>
    <name evidence="2" type="ORF">DEO72_LG5g1484</name>
    <name evidence="3" type="ORF">DEO72_LG5g1485</name>
</gene>
<dbReference type="EMBL" id="CP039349">
    <property type="protein sequence ID" value="QCD93410.1"/>
    <property type="molecule type" value="Genomic_DNA"/>
</dbReference>
<dbReference type="Proteomes" id="UP000501690">
    <property type="component" value="Linkage Group LG5"/>
</dbReference>
<proteinExistence type="predicted"/>
<evidence type="ECO:0000313" key="3">
    <source>
        <dbReference type="EMBL" id="QCD93410.1"/>
    </source>
</evidence>
<sequence length="293" mass="32823">MPNTHNTPFYTCFSSYNSHPNQYQSSKGKRTPKQRTASPNHSLKLRGFAQARRARSGEPPLRLGEGSMKHPGNIMGSRLGGTPLAWARCSLAQEAELVAWVTFRAKVLSELPVSSRLGETDSLGEDPYYVTTSTTAPRMHYRAAVRVEQNQTGVVSQDSYNRSRKGYKMELARTRKSLTWSDGTSWLTANRHQIPSCFEVDLELTSSFSFIKTTIAETLSKVITSPRCRASKDLCHLFSLPNSAIDAFIVDYFIIVIYSRYCGWDLVLPGPTVDTNVLVSNIKETKTKNKLPF</sequence>
<organism evidence="3 4">
    <name type="scientific">Vigna unguiculata</name>
    <name type="common">Cowpea</name>
    <dbReference type="NCBI Taxonomy" id="3917"/>
    <lineage>
        <taxon>Eukaryota</taxon>
        <taxon>Viridiplantae</taxon>
        <taxon>Streptophyta</taxon>
        <taxon>Embryophyta</taxon>
        <taxon>Tracheophyta</taxon>
        <taxon>Spermatophyta</taxon>
        <taxon>Magnoliopsida</taxon>
        <taxon>eudicotyledons</taxon>
        <taxon>Gunneridae</taxon>
        <taxon>Pentapetalae</taxon>
        <taxon>rosids</taxon>
        <taxon>fabids</taxon>
        <taxon>Fabales</taxon>
        <taxon>Fabaceae</taxon>
        <taxon>Papilionoideae</taxon>
        <taxon>50 kb inversion clade</taxon>
        <taxon>NPAAA clade</taxon>
        <taxon>indigoferoid/millettioid clade</taxon>
        <taxon>Phaseoleae</taxon>
        <taxon>Vigna</taxon>
    </lineage>
</organism>